<dbReference type="EMBL" id="HBUF01228053">
    <property type="protein sequence ID" value="CAG6672276.1"/>
    <property type="molecule type" value="Transcribed_RNA"/>
</dbReference>
<keyword evidence="1" id="KW-0812">Transmembrane</keyword>
<evidence type="ECO:0000313" key="2">
    <source>
        <dbReference type="EMBL" id="CAG6672278.1"/>
    </source>
</evidence>
<keyword evidence="1" id="KW-1133">Transmembrane helix</keyword>
<keyword evidence="1" id="KW-0472">Membrane</keyword>
<sequence>MIRDCLHQNLPHPSQSQSWAVEVVTFSSYHPPLLMGRDNSLLLHWYKLDYFPPHNQCLLSYHPRDQWRILRHCFDCRTLYSRRTVRGLLVQGLLLDMFLVGVMVSYVLPREGDCFHHYDPHLLLQTDREDCWSHIWMMRVTPY</sequence>
<dbReference type="EMBL" id="HBUF01228052">
    <property type="protein sequence ID" value="CAG6672274.1"/>
    <property type="molecule type" value="Transcribed_RNA"/>
</dbReference>
<protein>
    <submittedName>
        <fullName evidence="2">Uncharacterized protein</fullName>
    </submittedName>
</protein>
<proteinExistence type="predicted"/>
<organism evidence="2">
    <name type="scientific">Cacopsylla melanoneura</name>
    <dbReference type="NCBI Taxonomy" id="428564"/>
    <lineage>
        <taxon>Eukaryota</taxon>
        <taxon>Metazoa</taxon>
        <taxon>Ecdysozoa</taxon>
        <taxon>Arthropoda</taxon>
        <taxon>Hexapoda</taxon>
        <taxon>Insecta</taxon>
        <taxon>Pterygota</taxon>
        <taxon>Neoptera</taxon>
        <taxon>Paraneoptera</taxon>
        <taxon>Hemiptera</taxon>
        <taxon>Sternorrhyncha</taxon>
        <taxon>Psylloidea</taxon>
        <taxon>Psyllidae</taxon>
        <taxon>Psyllinae</taxon>
        <taxon>Cacopsylla</taxon>
    </lineage>
</organism>
<dbReference type="EMBL" id="HBUF01228054">
    <property type="protein sequence ID" value="CAG6672278.1"/>
    <property type="molecule type" value="Transcribed_RNA"/>
</dbReference>
<feature type="transmembrane region" description="Helical" evidence="1">
    <location>
        <begin position="87"/>
        <end position="108"/>
    </location>
</feature>
<name>A0A8D8SMB6_9HEMI</name>
<evidence type="ECO:0000256" key="1">
    <source>
        <dbReference type="SAM" id="Phobius"/>
    </source>
</evidence>
<reference evidence="2" key="1">
    <citation type="submission" date="2021-05" db="EMBL/GenBank/DDBJ databases">
        <authorList>
            <person name="Alioto T."/>
            <person name="Alioto T."/>
            <person name="Gomez Garrido J."/>
        </authorList>
    </citation>
    <scope>NUCLEOTIDE SEQUENCE</scope>
</reference>
<dbReference type="AlphaFoldDB" id="A0A8D8SMB6"/>
<accession>A0A8D8SMB6</accession>